<proteinExistence type="predicted"/>
<evidence type="ECO:0000313" key="2">
    <source>
        <dbReference type="Proteomes" id="UP000192932"/>
    </source>
</evidence>
<accession>A0A1W6ABB4</accession>
<sequence length="66" mass="7970">MGSKYVAEQKIIKKVIHLYGFFGYRKSRNLLHECSRFSVGLFPTDYLMEMSYQNIVFDEKMKRYPH</sequence>
<evidence type="ECO:0000313" key="1">
    <source>
        <dbReference type="EMBL" id="ARJ23196.1"/>
    </source>
</evidence>
<dbReference type="EMBL" id="CP020743">
    <property type="protein sequence ID" value="ARJ23196.1"/>
    <property type="molecule type" value="Genomic_DNA"/>
</dbReference>
<dbReference type="Proteomes" id="UP000192932">
    <property type="component" value="Chromosome"/>
</dbReference>
<gene>
    <name evidence="1" type="ORF">B7492_19310</name>
</gene>
<dbReference type="AlphaFoldDB" id="A0A1W6ABB4"/>
<name>A0A1W6ABB4_BACMY</name>
<organism evidence="1 2">
    <name type="scientific">Bacillus mycoides</name>
    <dbReference type="NCBI Taxonomy" id="1405"/>
    <lineage>
        <taxon>Bacteria</taxon>
        <taxon>Bacillati</taxon>
        <taxon>Bacillota</taxon>
        <taxon>Bacilli</taxon>
        <taxon>Bacillales</taxon>
        <taxon>Bacillaceae</taxon>
        <taxon>Bacillus</taxon>
        <taxon>Bacillus cereus group</taxon>
    </lineage>
</organism>
<reference evidence="1 2" key="1">
    <citation type="submission" date="2017-04" db="EMBL/GenBank/DDBJ databases">
        <title>The Characteristic of a Fine Plant Growth-Promoting Rhizobacteria Bacillus mycoides Gnyt1 and its Whole Genome Sequencing Analysis.</title>
        <authorList>
            <person name="Li J.H."/>
            <person name="Yao T."/>
        </authorList>
    </citation>
    <scope>NUCLEOTIDE SEQUENCE [LARGE SCALE GENOMIC DNA]</scope>
    <source>
        <strain evidence="1 2">Gnyt1</strain>
    </source>
</reference>
<protein>
    <submittedName>
        <fullName evidence="1">Uncharacterized protein</fullName>
    </submittedName>
</protein>